<evidence type="ECO:0000259" key="1">
    <source>
        <dbReference type="Pfam" id="PF08386"/>
    </source>
</evidence>
<evidence type="ECO:0000313" key="2">
    <source>
        <dbReference type="EMBL" id="CAE7062703.1"/>
    </source>
</evidence>
<dbReference type="InterPro" id="IPR029058">
    <property type="entry name" value="AB_hydrolase_fold"/>
</dbReference>
<protein>
    <recommendedName>
        <fullName evidence="1">Peptidase S33 tripeptidyl aminopeptidase-like C-terminal domain-containing protein</fullName>
    </recommendedName>
</protein>
<evidence type="ECO:0000313" key="3">
    <source>
        <dbReference type="Proteomes" id="UP000663827"/>
    </source>
</evidence>
<accession>A0A8H3DQR6</accession>
<feature type="domain" description="Peptidase S33 tripeptidyl aminopeptidase-like C-terminal" evidence="1">
    <location>
        <begin position="56"/>
        <end position="160"/>
    </location>
</feature>
<name>A0A8H3DQR6_9AGAM</name>
<dbReference type="Proteomes" id="UP000663827">
    <property type="component" value="Unassembled WGS sequence"/>
</dbReference>
<sequence length="177" mass="19481">MDNLKPRAEPNNTATTPAYAYDYEAITCSDAADAGDVTTRDVFDFVVNVTHTISPMFGPVGIPRLARPFCHRWPVRAVERYTGPWNKTLSNPILVIGNTADPATPYANAKWVADTLGDSAVLIEQGGYGHVSRRMPSNCTVAVVQKYFGNNELPKEDTFCETSYELFSDVASIENLQ</sequence>
<dbReference type="SUPFAM" id="SSF53474">
    <property type="entry name" value="alpha/beta-Hydrolases"/>
    <property type="match status" value="1"/>
</dbReference>
<proteinExistence type="predicted"/>
<organism evidence="2 3">
    <name type="scientific">Rhizoctonia solani</name>
    <dbReference type="NCBI Taxonomy" id="456999"/>
    <lineage>
        <taxon>Eukaryota</taxon>
        <taxon>Fungi</taxon>
        <taxon>Dikarya</taxon>
        <taxon>Basidiomycota</taxon>
        <taxon>Agaricomycotina</taxon>
        <taxon>Agaricomycetes</taxon>
        <taxon>Cantharellales</taxon>
        <taxon>Ceratobasidiaceae</taxon>
        <taxon>Rhizoctonia</taxon>
    </lineage>
</organism>
<dbReference type="Pfam" id="PF08386">
    <property type="entry name" value="Abhydrolase_4"/>
    <property type="match status" value="1"/>
</dbReference>
<dbReference type="AlphaFoldDB" id="A0A8H3DQR6"/>
<gene>
    <name evidence="2" type="ORF">RDB_LOCUS8971</name>
</gene>
<reference evidence="2" key="1">
    <citation type="submission" date="2021-01" db="EMBL/GenBank/DDBJ databases">
        <authorList>
            <person name="Kaushik A."/>
        </authorList>
    </citation>
    <scope>NUCLEOTIDE SEQUENCE</scope>
    <source>
        <strain evidence="2">AG5</strain>
    </source>
</reference>
<dbReference type="InterPro" id="IPR013595">
    <property type="entry name" value="Pept_S33_TAP-like_C"/>
</dbReference>
<dbReference type="EMBL" id="CAJNJQ010000199">
    <property type="protein sequence ID" value="CAE7062703.1"/>
    <property type="molecule type" value="Genomic_DNA"/>
</dbReference>
<comment type="caution">
    <text evidence="2">The sequence shown here is derived from an EMBL/GenBank/DDBJ whole genome shotgun (WGS) entry which is preliminary data.</text>
</comment>